<gene>
    <name evidence="1" type="ORF">PoB_000273700</name>
</gene>
<dbReference type="AlphaFoldDB" id="A0AAV3Y0D9"/>
<dbReference type="Proteomes" id="UP000735302">
    <property type="component" value="Unassembled WGS sequence"/>
</dbReference>
<accession>A0AAV3Y0D9</accession>
<reference evidence="1 2" key="1">
    <citation type="journal article" date="2021" name="Elife">
        <title>Chloroplast acquisition without the gene transfer in kleptoplastic sea slugs, Plakobranchus ocellatus.</title>
        <authorList>
            <person name="Maeda T."/>
            <person name="Takahashi S."/>
            <person name="Yoshida T."/>
            <person name="Shimamura S."/>
            <person name="Takaki Y."/>
            <person name="Nagai Y."/>
            <person name="Toyoda A."/>
            <person name="Suzuki Y."/>
            <person name="Arimoto A."/>
            <person name="Ishii H."/>
            <person name="Satoh N."/>
            <person name="Nishiyama T."/>
            <person name="Hasebe M."/>
            <person name="Maruyama T."/>
            <person name="Minagawa J."/>
            <person name="Obokata J."/>
            <person name="Shigenobu S."/>
        </authorList>
    </citation>
    <scope>NUCLEOTIDE SEQUENCE [LARGE SCALE GENOMIC DNA]</scope>
</reference>
<sequence>MFRYKNAVSSSRLRAWKPVKAGRDVAWQQGNYKTLDSTLYLLSWSSRGTPLSCTGFEVKYHLKCVAAFYRWKPKLAHEEREQDNTSTLHVIAFAELSGTSKALGMPNLNFRVLRGYILGV</sequence>
<evidence type="ECO:0000313" key="2">
    <source>
        <dbReference type="Proteomes" id="UP000735302"/>
    </source>
</evidence>
<protein>
    <submittedName>
        <fullName evidence="1">Uncharacterized protein</fullName>
    </submittedName>
</protein>
<keyword evidence="2" id="KW-1185">Reference proteome</keyword>
<organism evidence="1 2">
    <name type="scientific">Plakobranchus ocellatus</name>
    <dbReference type="NCBI Taxonomy" id="259542"/>
    <lineage>
        <taxon>Eukaryota</taxon>
        <taxon>Metazoa</taxon>
        <taxon>Spiralia</taxon>
        <taxon>Lophotrochozoa</taxon>
        <taxon>Mollusca</taxon>
        <taxon>Gastropoda</taxon>
        <taxon>Heterobranchia</taxon>
        <taxon>Euthyneura</taxon>
        <taxon>Panpulmonata</taxon>
        <taxon>Sacoglossa</taxon>
        <taxon>Placobranchoidea</taxon>
        <taxon>Plakobranchidae</taxon>
        <taxon>Plakobranchus</taxon>
    </lineage>
</organism>
<evidence type="ECO:0000313" key="1">
    <source>
        <dbReference type="EMBL" id="GFN76231.1"/>
    </source>
</evidence>
<dbReference type="EMBL" id="BLXT01000368">
    <property type="protein sequence ID" value="GFN76231.1"/>
    <property type="molecule type" value="Genomic_DNA"/>
</dbReference>
<name>A0AAV3Y0D9_9GAST</name>
<comment type="caution">
    <text evidence="1">The sequence shown here is derived from an EMBL/GenBank/DDBJ whole genome shotgun (WGS) entry which is preliminary data.</text>
</comment>
<proteinExistence type="predicted"/>